<evidence type="ECO:0000256" key="2">
    <source>
        <dbReference type="SAM" id="SignalP"/>
    </source>
</evidence>
<feature type="signal peptide" evidence="2">
    <location>
        <begin position="1"/>
        <end position="29"/>
    </location>
</feature>
<protein>
    <submittedName>
        <fullName evidence="3">T9SS C-terminal target domain-containing protein</fullName>
    </submittedName>
</protein>
<evidence type="ECO:0000313" key="3">
    <source>
        <dbReference type="EMBL" id="AZI66591.1"/>
    </source>
</evidence>
<evidence type="ECO:0000313" key="4">
    <source>
        <dbReference type="Proteomes" id="UP000274483"/>
    </source>
</evidence>
<dbReference type="InterPro" id="IPR026444">
    <property type="entry name" value="Secre_tail"/>
</dbReference>
<name>A0ABN5SYJ9_9FLAO</name>
<feature type="chain" id="PRO_5045547682" evidence="2">
    <location>
        <begin position="30"/>
        <end position="537"/>
    </location>
</feature>
<dbReference type="EMBL" id="CP034158">
    <property type="protein sequence ID" value="AZI66591.1"/>
    <property type="molecule type" value="Genomic_DNA"/>
</dbReference>
<evidence type="ECO:0000256" key="1">
    <source>
        <dbReference type="ARBA" id="ARBA00022729"/>
    </source>
</evidence>
<reference evidence="3 4" key="1">
    <citation type="submission" date="2018-11" db="EMBL/GenBank/DDBJ databases">
        <title>Proposal to divide the Flavobacteriaceae and reorganize its genera based on Amino Acid Identity values calculated from whole genome sequences.</title>
        <authorList>
            <person name="Nicholson A.C."/>
            <person name="Gulvik C.A."/>
            <person name="Whitney A.M."/>
            <person name="Humrighouse B.W."/>
            <person name="Bell M."/>
            <person name="Holmes B."/>
            <person name="Steigerwalt A.G."/>
            <person name="Villarma A."/>
            <person name="Sheth M."/>
            <person name="Batra D."/>
            <person name="Pryor J."/>
            <person name="Bernardet J.-F."/>
            <person name="Hugo C."/>
            <person name="Kampfer P."/>
            <person name="Newman J.D."/>
            <person name="McQuiston J.R."/>
        </authorList>
    </citation>
    <scope>NUCLEOTIDE SEQUENCE [LARGE SCALE GENOMIC DNA]</scope>
    <source>
        <strain evidence="3 4">H3001</strain>
    </source>
</reference>
<keyword evidence="4" id="KW-1185">Reference proteome</keyword>
<dbReference type="NCBIfam" id="TIGR04183">
    <property type="entry name" value="Por_Secre_tail"/>
    <property type="match status" value="1"/>
</dbReference>
<gene>
    <name evidence="3" type="ORF">EIB71_02345</name>
</gene>
<dbReference type="Proteomes" id="UP000274483">
    <property type="component" value="Chromosome"/>
</dbReference>
<keyword evidence="1 2" id="KW-0732">Signal</keyword>
<proteinExistence type="predicted"/>
<sequence>MNLNIYDLPKKPFGFLSFTLLCLFQQAHAQEGLTIASGNEKITIGKNYTMVVGGKIENSAAAANFVVESDANLIQISESAVNVGSITVFRDSPMKKNNYTYWSSPVSGQQLGAFSPGTNSSRFYQYMQGTNQFATVTPLSSPFVPGKGYAIMAPSAYSLSSTTVFQGTFVGVPNNGDQIRFTLERGAALPSKGFNMIGNPYPSNIDFDKLYAKNQSAIFQTAYFWTNVDPNRPGSVGGNVNYSGNGYAIYNGTGGVFSVQPAGEVGVAPTNIIKVGQGFIIKAKDDANGKTITFDNTMRSTAGESHFFSKQVNTAKDRFWLKLTTPARNVNTILIGYINNASNDFEYDFDSPLMVVGSDSFYSILDDKKLGIQGRKYPLVKSDIVPLGTKHFEKGNYTVSLGDHEGIFNEGQAIYLTDLQKNITTNLSEGDYVFSSEAGEFLNRFQIVYGLQNTLGVDSNVKGGVTVYRDSEDFVVQSGVKNIVSFEVVDMIGRLIIVNKTTNAKEIRLNAGGWVAGIYIIKLTLEDGSSVTKKIRR</sequence>
<organism evidence="3 4">
    <name type="scientific">Kaistella daneshvariae</name>
    <dbReference type="NCBI Taxonomy" id="2487074"/>
    <lineage>
        <taxon>Bacteria</taxon>
        <taxon>Pseudomonadati</taxon>
        <taxon>Bacteroidota</taxon>
        <taxon>Flavobacteriia</taxon>
        <taxon>Flavobacteriales</taxon>
        <taxon>Weeksellaceae</taxon>
        <taxon>Chryseobacterium group</taxon>
        <taxon>Kaistella</taxon>
    </lineage>
</organism>
<accession>A0ABN5SYJ9</accession>